<evidence type="ECO:0000313" key="1">
    <source>
        <dbReference type="EMBL" id="KAB0584422.1"/>
    </source>
</evidence>
<dbReference type="OrthoDB" id="287584at2"/>
<dbReference type="NCBIfam" id="TIGR02610">
    <property type="entry name" value="PHA_gran_rgn"/>
    <property type="match status" value="1"/>
</dbReference>
<dbReference type="Pfam" id="PF09650">
    <property type="entry name" value="PHA_gran_rgn"/>
    <property type="match status" value="1"/>
</dbReference>
<proteinExistence type="predicted"/>
<comment type="caution">
    <text evidence="1">The sequence shown here is derived from an EMBL/GenBank/DDBJ whole genome shotgun (WGS) entry which is preliminary data.</text>
</comment>
<protein>
    <submittedName>
        <fullName evidence="1">Polyhydroxyalkanoic acid synthase</fullName>
    </submittedName>
</protein>
<gene>
    <name evidence="1" type="ORF">F7Q92_04195</name>
</gene>
<sequence>MSDLKMHRDHQLGLERARQVAQDWAGYAEKKLDMRCTVQRGSDCDVIEFNRSGVKGTLTVTADRFDLQAQLGLLFKAFAGKIEAETARMLDEALAKASAKKA</sequence>
<dbReference type="Proteomes" id="UP000430120">
    <property type="component" value="Unassembled WGS sequence"/>
</dbReference>
<reference evidence="1 2" key="1">
    <citation type="submission" date="2019-09" db="EMBL/GenBank/DDBJ databases">
        <title>Draft genome sequences of 48 bacterial type strains from the CCUG.</title>
        <authorList>
            <person name="Tunovic T."/>
            <person name="Pineiro-Iglesias B."/>
            <person name="Unosson C."/>
            <person name="Inganas E."/>
            <person name="Ohlen M."/>
            <person name="Cardew S."/>
            <person name="Jensie-Markopoulos S."/>
            <person name="Salva-Serra F."/>
            <person name="Jaen-Luchoro D."/>
            <person name="Karlsson R."/>
            <person name="Svensson-Stadler L."/>
            <person name="Chun J."/>
            <person name="Moore E."/>
        </authorList>
    </citation>
    <scope>NUCLEOTIDE SEQUENCE [LARGE SCALE GENOMIC DNA]</scope>
    <source>
        <strain evidence="1 2">CCUG 30977</strain>
    </source>
</reference>
<dbReference type="RefSeq" id="WP_151122765.1">
    <property type="nucleotide sequence ID" value="NZ_CP088081.1"/>
</dbReference>
<accession>A0A643FG99</accession>
<name>A0A643FG99_IDEDE</name>
<keyword evidence="2" id="KW-1185">Reference proteome</keyword>
<evidence type="ECO:0000313" key="2">
    <source>
        <dbReference type="Proteomes" id="UP000430120"/>
    </source>
</evidence>
<dbReference type="EMBL" id="VZPB01000006">
    <property type="protein sequence ID" value="KAB0584422.1"/>
    <property type="molecule type" value="Genomic_DNA"/>
</dbReference>
<dbReference type="AlphaFoldDB" id="A0A643FG99"/>
<dbReference type="InterPro" id="IPR013433">
    <property type="entry name" value="PHA_gran_rgn"/>
</dbReference>
<organism evidence="1 2">
    <name type="scientific">Ideonella dechloratans</name>
    <dbReference type="NCBI Taxonomy" id="36863"/>
    <lineage>
        <taxon>Bacteria</taxon>
        <taxon>Pseudomonadati</taxon>
        <taxon>Pseudomonadota</taxon>
        <taxon>Betaproteobacteria</taxon>
        <taxon>Burkholderiales</taxon>
        <taxon>Sphaerotilaceae</taxon>
        <taxon>Ideonella</taxon>
    </lineage>
</organism>